<dbReference type="EMBL" id="JABFCR010000060">
    <property type="protein sequence ID" value="NNU34655.1"/>
    <property type="molecule type" value="Genomic_DNA"/>
</dbReference>
<name>A0ABX1W6I6_9SPHI</name>
<sequence>MINDLLFVYGTLLDTHNEFGNYLRSNAKFYNSGKFKGRLYDVGEYPGAITGTKNDYNIIGDVYRLTSHDALKAIDDYEGYGDDQHQPNLFIRKLFPVETGGASADCWVYLYNFPVEGLVEIKSGDYKSYLKQK</sequence>
<dbReference type="CDD" id="cd06661">
    <property type="entry name" value="GGCT_like"/>
    <property type="match status" value="1"/>
</dbReference>
<evidence type="ECO:0000313" key="3">
    <source>
        <dbReference type="Proteomes" id="UP000566071"/>
    </source>
</evidence>
<accession>A0ABX1W6I6</accession>
<dbReference type="Gene3D" id="3.10.490.10">
    <property type="entry name" value="Gamma-glutamyl cyclotransferase-like"/>
    <property type="match status" value="1"/>
</dbReference>
<protein>
    <submittedName>
        <fullName evidence="2">Gamma-glutamylcyclotransferase</fullName>
    </submittedName>
</protein>
<keyword evidence="3" id="KW-1185">Reference proteome</keyword>
<dbReference type="InterPro" id="IPR036568">
    <property type="entry name" value="GGCT-like_sf"/>
</dbReference>
<dbReference type="InterPro" id="IPR013024">
    <property type="entry name" value="GGCT-like"/>
</dbReference>
<organism evidence="2 3">
    <name type="scientific">Mucilaginibacter humi</name>
    <dbReference type="NCBI Taxonomy" id="2732510"/>
    <lineage>
        <taxon>Bacteria</taxon>
        <taxon>Pseudomonadati</taxon>
        <taxon>Bacteroidota</taxon>
        <taxon>Sphingobacteriia</taxon>
        <taxon>Sphingobacteriales</taxon>
        <taxon>Sphingobacteriaceae</taxon>
        <taxon>Mucilaginibacter</taxon>
    </lineage>
</organism>
<evidence type="ECO:0000313" key="2">
    <source>
        <dbReference type="EMBL" id="NNU34655.1"/>
    </source>
</evidence>
<evidence type="ECO:0000259" key="1">
    <source>
        <dbReference type="Pfam" id="PF06094"/>
    </source>
</evidence>
<feature type="domain" description="Gamma-glutamylcyclotransferase AIG2-like" evidence="1">
    <location>
        <begin position="6"/>
        <end position="127"/>
    </location>
</feature>
<dbReference type="InterPro" id="IPR009288">
    <property type="entry name" value="AIG2-like_dom"/>
</dbReference>
<proteinExistence type="predicted"/>
<gene>
    <name evidence="2" type="ORF">HK413_12300</name>
</gene>
<dbReference type="RefSeq" id="WP_175270330.1">
    <property type="nucleotide sequence ID" value="NZ_JABFCR010000060.1"/>
</dbReference>
<comment type="caution">
    <text evidence="2">The sequence shown here is derived from an EMBL/GenBank/DDBJ whole genome shotgun (WGS) entry which is preliminary data.</text>
</comment>
<dbReference type="SUPFAM" id="SSF110857">
    <property type="entry name" value="Gamma-glutamyl cyclotransferase-like"/>
    <property type="match status" value="1"/>
</dbReference>
<reference evidence="2 3" key="1">
    <citation type="submission" date="2020-05" db="EMBL/GenBank/DDBJ databases">
        <authorList>
            <person name="Khan S.A."/>
            <person name="Jeon C.O."/>
            <person name="Chun B.H."/>
        </authorList>
    </citation>
    <scope>NUCLEOTIDE SEQUENCE [LARGE SCALE GENOMIC DNA]</scope>
    <source>
        <strain evidence="2 3">S1162</strain>
    </source>
</reference>
<dbReference type="Proteomes" id="UP000566071">
    <property type="component" value="Unassembled WGS sequence"/>
</dbReference>
<dbReference type="Pfam" id="PF06094">
    <property type="entry name" value="GGACT"/>
    <property type="match status" value="1"/>
</dbReference>